<keyword evidence="2 7" id="KW-0479">Metal-binding</keyword>
<keyword evidence="4 5" id="KW-0119">Carbohydrate metabolism</keyword>
<organism evidence="9 10">
    <name type="scientific">Budvicia aquatica</name>
    <dbReference type="NCBI Taxonomy" id="82979"/>
    <lineage>
        <taxon>Bacteria</taxon>
        <taxon>Pseudomonadati</taxon>
        <taxon>Pseudomonadota</taxon>
        <taxon>Gammaproteobacteria</taxon>
        <taxon>Enterobacterales</taxon>
        <taxon>Budviciaceae</taxon>
        <taxon>Budvicia</taxon>
    </lineage>
</organism>
<dbReference type="GO" id="GO:0008448">
    <property type="term" value="F:N-acetylglucosamine-6-phosphate deacetylase activity"/>
    <property type="evidence" value="ECO:0007669"/>
    <property type="project" value="InterPro"/>
</dbReference>
<feature type="domain" description="Amidohydrolase-related" evidence="8">
    <location>
        <begin position="50"/>
        <end position="378"/>
    </location>
</feature>
<dbReference type="Gene3D" id="3.20.20.140">
    <property type="entry name" value="Metal-dependent hydrolases"/>
    <property type="match status" value="1"/>
</dbReference>
<evidence type="ECO:0000256" key="6">
    <source>
        <dbReference type="PIRSR" id="PIRSR038994-1"/>
    </source>
</evidence>
<feature type="binding site" evidence="7">
    <location>
        <position position="216"/>
    </location>
    <ligand>
        <name>Zn(2+)</name>
        <dbReference type="ChEBI" id="CHEBI:29105"/>
    </ligand>
</feature>
<dbReference type="Proteomes" id="UP000224974">
    <property type="component" value="Unassembled WGS sequence"/>
</dbReference>
<evidence type="ECO:0000256" key="3">
    <source>
        <dbReference type="ARBA" id="ARBA00022801"/>
    </source>
</evidence>
<feature type="binding site" evidence="7">
    <location>
        <position position="129"/>
    </location>
    <ligand>
        <name>Zn(2+)</name>
        <dbReference type="ChEBI" id="CHEBI:29105"/>
    </ligand>
</feature>
<feature type="binding site" evidence="7">
    <location>
        <position position="195"/>
    </location>
    <ligand>
        <name>Zn(2+)</name>
        <dbReference type="ChEBI" id="CHEBI:29105"/>
    </ligand>
</feature>
<reference evidence="10" key="1">
    <citation type="submission" date="2017-09" db="EMBL/GenBank/DDBJ databases">
        <title>FDA dAtabase for Regulatory Grade micrObial Sequences (FDA-ARGOS): Supporting development and validation of Infectious Disease Dx tests.</title>
        <authorList>
            <person name="Minogue T."/>
            <person name="Wolcott M."/>
            <person name="Wasieloski L."/>
            <person name="Aguilar W."/>
            <person name="Moore D."/>
            <person name="Tallon L."/>
            <person name="Sadzewicz L."/>
            <person name="Ott S."/>
            <person name="Zhao X."/>
            <person name="Nagaraj S."/>
            <person name="Vavikolanu K."/>
            <person name="Aluvathingal J."/>
            <person name="Nadendla S."/>
            <person name="Sichtig H."/>
        </authorList>
    </citation>
    <scope>NUCLEOTIDE SEQUENCE [LARGE SCALE GENOMIC DNA]</scope>
    <source>
        <strain evidence="10">FDAARGOS_387</strain>
    </source>
</reference>
<feature type="active site" description="Proton donor/acceptor" evidence="6">
    <location>
        <position position="273"/>
    </location>
</feature>
<dbReference type="NCBIfam" id="TIGR00221">
    <property type="entry name" value="nagA"/>
    <property type="match status" value="1"/>
</dbReference>
<dbReference type="RefSeq" id="WP_029093363.1">
    <property type="nucleotide sequence ID" value="NZ_PDDX01000001.1"/>
</dbReference>
<comment type="caution">
    <text evidence="9">The sequence shown here is derived from an EMBL/GenBank/DDBJ whole genome shotgun (WGS) entry which is preliminary data.</text>
</comment>
<dbReference type="GO" id="GO:0006046">
    <property type="term" value="P:N-acetylglucosamine catabolic process"/>
    <property type="evidence" value="ECO:0007669"/>
    <property type="project" value="TreeGrafter"/>
</dbReference>
<dbReference type="PANTHER" id="PTHR11113">
    <property type="entry name" value="N-ACETYLGLUCOSAMINE-6-PHOSPHATE DEACETYLASE"/>
    <property type="match status" value="1"/>
</dbReference>
<evidence type="ECO:0000256" key="7">
    <source>
        <dbReference type="PIRSR" id="PIRSR038994-3"/>
    </source>
</evidence>
<evidence type="ECO:0000256" key="4">
    <source>
        <dbReference type="ARBA" id="ARBA00023277"/>
    </source>
</evidence>
<evidence type="ECO:0000259" key="8">
    <source>
        <dbReference type="Pfam" id="PF01979"/>
    </source>
</evidence>
<dbReference type="AlphaFoldDB" id="A0A2C6DVQ2"/>
<dbReference type="Gene3D" id="2.30.40.10">
    <property type="entry name" value="Urease, subunit C, domain 1"/>
    <property type="match status" value="1"/>
</dbReference>
<protein>
    <submittedName>
        <fullName evidence="9">N-acetylglucosamine-6-phosphate deacetylase</fullName>
    </submittedName>
</protein>
<gene>
    <name evidence="9" type="primary">nagA</name>
    <name evidence="9" type="ORF">CRN84_01840</name>
</gene>
<keyword evidence="3 5" id="KW-0378">Hydrolase</keyword>
<dbReference type="CDD" id="cd00854">
    <property type="entry name" value="NagA"/>
    <property type="match status" value="1"/>
</dbReference>
<keyword evidence="10" id="KW-1185">Reference proteome</keyword>
<dbReference type="GO" id="GO:0046872">
    <property type="term" value="F:metal ion binding"/>
    <property type="evidence" value="ECO:0007669"/>
    <property type="project" value="UniProtKB-KW"/>
</dbReference>
<accession>A0A2C6DVQ2</accession>
<dbReference type="EMBL" id="PDDX01000001">
    <property type="protein sequence ID" value="PHI32555.1"/>
    <property type="molecule type" value="Genomic_DNA"/>
</dbReference>
<name>A0A2C6DVQ2_9GAMM</name>
<dbReference type="SUPFAM" id="SSF51556">
    <property type="entry name" value="Metallo-dependent hydrolases"/>
    <property type="match status" value="1"/>
</dbReference>
<evidence type="ECO:0000256" key="2">
    <source>
        <dbReference type="ARBA" id="ARBA00022723"/>
    </source>
</evidence>
<evidence type="ECO:0000256" key="1">
    <source>
        <dbReference type="ARBA" id="ARBA00010716"/>
    </source>
</evidence>
<dbReference type="PIRSF" id="PIRSF038994">
    <property type="entry name" value="NagA"/>
    <property type="match status" value="1"/>
</dbReference>
<dbReference type="PANTHER" id="PTHR11113:SF14">
    <property type="entry name" value="N-ACETYLGLUCOSAMINE-6-PHOSPHATE DEACETYLASE"/>
    <property type="match status" value="1"/>
</dbReference>
<dbReference type="InterPro" id="IPR006680">
    <property type="entry name" value="Amidohydro-rel"/>
</dbReference>
<dbReference type="STRING" id="1111728.GCA_000427805_02675"/>
<proteinExistence type="inferred from homology"/>
<dbReference type="InterPro" id="IPR011059">
    <property type="entry name" value="Metal-dep_hydrolase_composite"/>
</dbReference>
<evidence type="ECO:0000313" key="9">
    <source>
        <dbReference type="EMBL" id="PHI32555.1"/>
    </source>
</evidence>
<dbReference type="OrthoDB" id="9776488at2"/>
<dbReference type="Pfam" id="PF01979">
    <property type="entry name" value="Amidohydro_1"/>
    <property type="match status" value="1"/>
</dbReference>
<dbReference type="SUPFAM" id="SSF51338">
    <property type="entry name" value="Composite domain of metallo-dependent hydrolases"/>
    <property type="match status" value="1"/>
</dbReference>
<dbReference type="InterPro" id="IPR003764">
    <property type="entry name" value="GlcNAc_6-P_deAcase"/>
</dbReference>
<comment type="cofactor">
    <cofactor evidence="7">
        <name>a divalent metal cation</name>
        <dbReference type="ChEBI" id="CHEBI:60240"/>
    </cofactor>
    <text evidence="7">Binds 1 divalent metal cation per subunit.</text>
</comment>
<evidence type="ECO:0000313" key="10">
    <source>
        <dbReference type="Proteomes" id="UP000224974"/>
    </source>
</evidence>
<evidence type="ECO:0000256" key="5">
    <source>
        <dbReference type="PIRNR" id="PIRNR038994"/>
    </source>
</evidence>
<comment type="similarity">
    <text evidence="1 5">Belongs to the metallo-dependent hydrolases superfamily. NagA family.</text>
</comment>
<sequence length="394" mass="42334">MRYALLPDRVFTPEGIVENGVVTIAAGKIAAIGQEPPADCELVRLAGCSLMPGFIDIHMHGRAGADVMDGEARALQTIANSLPQTGVVAWVGTTVTAPWDSIFTALEAIRQFTEQPQYQGAELLGSFLEGPYFTALHRGSHPTEYLTAPTLDQLAKLHDCAGDSLLRVAVAPEITGAMDSIDWLVRQGIKVAVAHTDASFQQVTEAYQRGADCGVHLFNGMRGLHHREPGCCGAVLYHDMLAELIADGIHVHPAVMQLAYRIKGYRKIALITDCMRAGGLGDGEYQFGVQTIRVTHGEARTASGSLAGSTCSLDLALRTLVQQSAVPLWEAVQMVTSVPAHYLGLEHRLGHIALGRDANLTLMNDDLQVQGTLLKGEWAYRHPALTAVLNDSAS</sequence>
<dbReference type="InterPro" id="IPR032466">
    <property type="entry name" value="Metal_Hydrolase"/>
</dbReference>